<dbReference type="InterPro" id="IPR001041">
    <property type="entry name" value="2Fe-2S_ferredoxin-type"/>
</dbReference>
<gene>
    <name evidence="3" type="ORF">LVJ94_44605</name>
</gene>
<dbReference type="Gene3D" id="3.10.20.30">
    <property type="match status" value="1"/>
</dbReference>
<feature type="compositionally biased region" description="Basic and acidic residues" evidence="1">
    <location>
        <begin position="143"/>
        <end position="163"/>
    </location>
</feature>
<dbReference type="CDD" id="cd00207">
    <property type="entry name" value="fer2"/>
    <property type="match status" value="1"/>
</dbReference>
<dbReference type="Proteomes" id="UP001374803">
    <property type="component" value="Chromosome"/>
</dbReference>
<dbReference type="InterPro" id="IPR012675">
    <property type="entry name" value="Beta-grasp_dom_sf"/>
</dbReference>
<keyword evidence="4" id="KW-1185">Reference proteome</keyword>
<proteinExistence type="predicted"/>
<dbReference type="PROSITE" id="PS51085">
    <property type="entry name" value="2FE2S_FER_2"/>
    <property type="match status" value="1"/>
</dbReference>
<protein>
    <submittedName>
        <fullName evidence="3">(2Fe-2S)-binding protein</fullName>
    </submittedName>
</protein>
<organism evidence="3 4">
    <name type="scientific">Pendulispora rubella</name>
    <dbReference type="NCBI Taxonomy" id="2741070"/>
    <lineage>
        <taxon>Bacteria</taxon>
        <taxon>Pseudomonadati</taxon>
        <taxon>Myxococcota</taxon>
        <taxon>Myxococcia</taxon>
        <taxon>Myxococcales</taxon>
        <taxon>Sorangiineae</taxon>
        <taxon>Pendulisporaceae</taxon>
        <taxon>Pendulispora</taxon>
    </lineage>
</organism>
<feature type="domain" description="2Fe-2S ferredoxin-type" evidence="2">
    <location>
        <begin position="3"/>
        <end position="99"/>
    </location>
</feature>
<reference evidence="3" key="1">
    <citation type="submission" date="2021-12" db="EMBL/GenBank/DDBJ databases">
        <title>Discovery of the Pendulisporaceae a myxobacterial family with distinct sporulation behavior and unique specialized metabolism.</title>
        <authorList>
            <person name="Garcia R."/>
            <person name="Popoff A."/>
            <person name="Bader C.D."/>
            <person name="Loehr J."/>
            <person name="Walesch S."/>
            <person name="Walt C."/>
            <person name="Boldt J."/>
            <person name="Bunk B."/>
            <person name="Haeckl F.J.F.P.J."/>
            <person name="Gunesch A.P."/>
            <person name="Birkelbach J."/>
            <person name="Nuebel U."/>
            <person name="Pietschmann T."/>
            <person name="Bach T."/>
            <person name="Mueller R."/>
        </authorList>
    </citation>
    <scope>NUCLEOTIDE SEQUENCE</scope>
    <source>
        <strain evidence="3">MSr11367</strain>
    </source>
</reference>
<evidence type="ECO:0000313" key="3">
    <source>
        <dbReference type="EMBL" id="WXB03978.1"/>
    </source>
</evidence>
<dbReference type="RefSeq" id="WP_394833612.1">
    <property type="nucleotide sequence ID" value="NZ_CP089929.1"/>
</dbReference>
<evidence type="ECO:0000259" key="2">
    <source>
        <dbReference type="PROSITE" id="PS51085"/>
    </source>
</evidence>
<accession>A0ABZ2KZF7</accession>
<evidence type="ECO:0000256" key="1">
    <source>
        <dbReference type="SAM" id="MobiDB-lite"/>
    </source>
</evidence>
<feature type="region of interest" description="Disordered" evidence="1">
    <location>
        <begin position="104"/>
        <end position="163"/>
    </location>
</feature>
<evidence type="ECO:0000313" key="4">
    <source>
        <dbReference type="Proteomes" id="UP001374803"/>
    </source>
</evidence>
<dbReference type="EMBL" id="CP089983">
    <property type="protein sequence ID" value="WXB03978.1"/>
    <property type="molecule type" value="Genomic_DNA"/>
</dbReference>
<dbReference type="InterPro" id="IPR036010">
    <property type="entry name" value="2Fe-2S_ferredoxin-like_sf"/>
</dbReference>
<dbReference type="SUPFAM" id="SSF54292">
    <property type="entry name" value="2Fe-2S ferredoxin-like"/>
    <property type="match status" value="1"/>
</dbReference>
<dbReference type="Pfam" id="PF00111">
    <property type="entry name" value="Fer2"/>
    <property type="match status" value="1"/>
</dbReference>
<name>A0ABZ2KZF7_9BACT</name>
<feature type="compositionally biased region" description="Low complexity" evidence="1">
    <location>
        <begin position="130"/>
        <end position="142"/>
    </location>
</feature>
<sequence length="163" mass="17371">MHAKVRIAASEVAFDAPEGSSLLQVLQSNGYPIATSCGGVASCGLCRLTVVRGADSLSPLRPQELVHLGNVAKVVGLRLACQSKVTGPGPIVVQVPEVEIVEERKRRKAERLRADDHGHGLPPSSRRADSSSSTSSGASASSSDRRGERVEWRPRVLDKRNRG</sequence>